<protein>
    <submittedName>
        <fullName evidence="2">Uncharacterized protein</fullName>
    </submittedName>
</protein>
<reference evidence="2" key="1">
    <citation type="journal article" date="2020" name="Stud. Mycol.">
        <title>101 Dothideomycetes genomes: a test case for predicting lifestyles and emergence of pathogens.</title>
        <authorList>
            <person name="Haridas S."/>
            <person name="Albert R."/>
            <person name="Binder M."/>
            <person name="Bloem J."/>
            <person name="Labutti K."/>
            <person name="Salamov A."/>
            <person name="Andreopoulos B."/>
            <person name="Baker S."/>
            <person name="Barry K."/>
            <person name="Bills G."/>
            <person name="Bluhm B."/>
            <person name="Cannon C."/>
            <person name="Castanera R."/>
            <person name="Culley D."/>
            <person name="Daum C."/>
            <person name="Ezra D."/>
            <person name="Gonzalez J."/>
            <person name="Henrissat B."/>
            <person name="Kuo A."/>
            <person name="Liang C."/>
            <person name="Lipzen A."/>
            <person name="Lutzoni F."/>
            <person name="Magnuson J."/>
            <person name="Mondo S."/>
            <person name="Nolan M."/>
            <person name="Ohm R."/>
            <person name="Pangilinan J."/>
            <person name="Park H.-J."/>
            <person name="Ramirez L."/>
            <person name="Alfaro M."/>
            <person name="Sun H."/>
            <person name="Tritt A."/>
            <person name="Yoshinaga Y."/>
            <person name="Zwiers L.-H."/>
            <person name="Turgeon B."/>
            <person name="Goodwin S."/>
            <person name="Spatafora J."/>
            <person name="Crous P."/>
            <person name="Grigoriev I."/>
        </authorList>
    </citation>
    <scope>NUCLEOTIDE SEQUENCE</scope>
    <source>
        <strain evidence="2">CBS 133067</strain>
    </source>
</reference>
<comment type="caution">
    <text evidence="2">The sequence shown here is derived from an EMBL/GenBank/DDBJ whole genome shotgun (WGS) entry which is preliminary data.</text>
</comment>
<evidence type="ECO:0000313" key="2">
    <source>
        <dbReference type="EMBL" id="KAF2100432.1"/>
    </source>
</evidence>
<evidence type="ECO:0000313" key="3">
    <source>
        <dbReference type="Proteomes" id="UP000799772"/>
    </source>
</evidence>
<proteinExistence type="predicted"/>
<dbReference type="Proteomes" id="UP000799772">
    <property type="component" value="Unassembled WGS sequence"/>
</dbReference>
<feature type="region of interest" description="Disordered" evidence="1">
    <location>
        <begin position="1"/>
        <end position="22"/>
    </location>
</feature>
<keyword evidence="3" id="KW-1185">Reference proteome</keyword>
<name>A0A9P4IIV4_9PEZI</name>
<dbReference type="AlphaFoldDB" id="A0A9P4IIV4"/>
<sequence length="157" mass="17194">MAHCPSSLATERPHHRPEAHDSYDDCLHAKETVPRLPQGPPLTSAVLALNQVLLEEYLADPEAVEEGKQRVQLAAKDLGFELPNGWEFHAEMARGKTPLQAWLSDPANEGLVLDRTRTRKSVNGALHDPHQGVAINLQTFAAGSTIPEPRRANSAET</sequence>
<dbReference type="EMBL" id="ML978124">
    <property type="protein sequence ID" value="KAF2100432.1"/>
    <property type="molecule type" value="Genomic_DNA"/>
</dbReference>
<accession>A0A9P4IIV4</accession>
<gene>
    <name evidence="2" type="ORF">NA57DRAFT_54521</name>
</gene>
<organism evidence="2 3">
    <name type="scientific">Rhizodiscina lignyota</name>
    <dbReference type="NCBI Taxonomy" id="1504668"/>
    <lineage>
        <taxon>Eukaryota</taxon>
        <taxon>Fungi</taxon>
        <taxon>Dikarya</taxon>
        <taxon>Ascomycota</taxon>
        <taxon>Pezizomycotina</taxon>
        <taxon>Dothideomycetes</taxon>
        <taxon>Pleosporomycetidae</taxon>
        <taxon>Aulographales</taxon>
        <taxon>Rhizodiscinaceae</taxon>
        <taxon>Rhizodiscina</taxon>
    </lineage>
</organism>
<evidence type="ECO:0000256" key="1">
    <source>
        <dbReference type="SAM" id="MobiDB-lite"/>
    </source>
</evidence>